<dbReference type="InterPro" id="IPR041664">
    <property type="entry name" value="AAA_16"/>
</dbReference>
<dbReference type="Gene3D" id="1.25.40.10">
    <property type="entry name" value="Tetratricopeptide repeat domain"/>
    <property type="match status" value="1"/>
</dbReference>
<keyword evidence="1" id="KW-0547">Nucleotide-binding</keyword>
<dbReference type="PROSITE" id="PS50043">
    <property type="entry name" value="HTH_LUXR_2"/>
    <property type="match status" value="1"/>
</dbReference>
<dbReference type="PRINTS" id="PR00038">
    <property type="entry name" value="HTHLUXR"/>
</dbReference>
<dbReference type="PANTHER" id="PTHR16305:SF35">
    <property type="entry name" value="TRANSCRIPTIONAL ACTIVATOR DOMAIN"/>
    <property type="match status" value="1"/>
</dbReference>
<evidence type="ECO:0000313" key="6">
    <source>
        <dbReference type="Proteomes" id="UP000660745"/>
    </source>
</evidence>
<accession>A0A918AEJ5</accession>
<dbReference type="GO" id="GO:0003677">
    <property type="term" value="F:DNA binding"/>
    <property type="evidence" value="ECO:0007669"/>
    <property type="project" value="InterPro"/>
</dbReference>
<feature type="domain" description="HTH luxR-type" evidence="4">
    <location>
        <begin position="841"/>
        <end position="906"/>
    </location>
</feature>
<feature type="coiled-coil region" evidence="3">
    <location>
        <begin position="331"/>
        <end position="358"/>
    </location>
</feature>
<dbReference type="SMART" id="SM00421">
    <property type="entry name" value="HTH_LUXR"/>
    <property type="match status" value="1"/>
</dbReference>
<dbReference type="SUPFAM" id="SSF46894">
    <property type="entry name" value="C-terminal effector domain of the bipartite response regulators"/>
    <property type="match status" value="1"/>
</dbReference>
<dbReference type="Gene3D" id="1.10.10.10">
    <property type="entry name" value="Winged helix-like DNA-binding domain superfamily/Winged helix DNA-binding domain"/>
    <property type="match status" value="1"/>
</dbReference>
<dbReference type="EMBL" id="BMNK01000028">
    <property type="protein sequence ID" value="GGP18215.1"/>
    <property type="molecule type" value="Genomic_DNA"/>
</dbReference>
<sequence>MPYGHAVPFVGREGELLRLRSLLQEVKSGFPRHVLVEGPGGIGKSSLVRHFLLEHRNELRLLRASGDDNESELSFGMLAQLIATPTSFSAWEGSHDPVSAGLQLLDLIGSLQDNGPVVMVVDDVQWADVPSLQALTFALRRLRADRVLTIVIARDLSHPRLPSGLRRLLTDDQTARVTVTGLGVADMQTLAQAFGAGTLHLGAAARLCHHTRGNPLHARELLEQVSKEILADLSHPLPVPRTYTRLVLGRLAACAPATRDMVAAASVLGLSAPLHLVAQLSGSQKPLAALDEAVEAGLLVEHPRRGRLSVAFPHPLTHAAIYQNTGIAVRADLHERAAELTDNELDRLRHRLRAATRSDGRLSADLTFFAREEARAGRWSSAATQFVNAASVAPSDEERARRTAEAITALVYAGRVGEATDLARGLPLSCPPDIRCFALGVLEHVRGNASEAVRLLTEAWQRCDVAAHPVRATRISEQLAILWSMAGRGAEGVRWAERAIGRAAEVPSLDFIRLIHLTALGCDGRAGEALAMVRVLPTAGSASTDELDQLLGRAMLRMWTDDLAGAVEDAGAALSRSEGRSVPYRVSANCVLGEAEFRAGRWDDAAAHTAVGASLAEDSDQLWLAGIACGLAALVPGARGLFPEADAYVTASAALATNATSITYVAYAHAWIATARGDAAMVVNALAPVLDLPYRDTCDGPGIAPWQDLFADACSRLGEYGRARAVLDAFEERAADQERHSSLSLIARARGNLLAAQGGFDEAEICFETGLRHDALVDLPFDQARLNLDYGIFLRRRGTRGAAADRLEAAHQVLERLQAVPYLTRCERELAACGRVIRSSSMDPRSGLTPQEHAIARLVATGLSNQQVARELMLSVKTIEYHLGHVFTKLGLRSRTALAARLAAQEP</sequence>
<dbReference type="InterPro" id="IPR016032">
    <property type="entry name" value="Sig_transdc_resp-reg_C-effctor"/>
</dbReference>
<dbReference type="SUPFAM" id="SSF52540">
    <property type="entry name" value="P-loop containing nucleoside triphosphate hydrolases"/>
    <property type="match status" value="1"/>
</dbReference>
<keyword evidence="3" id="KW-0175">Coiled coil</keyword>
<dbReference type="InterPro" id="IPR027417">
    <property type="entry name" value="P-loop_NTPase"/>
</dbReference>
<evidence type="ECO:0000313" key="5">
    <source>
        <dbReference type="EMBL" id="GGP18215.1"/>
    </source>
</evidence>
<dbReference type="GO" id="GO:0004016">
    <property type="term" value="F:adenylate cyclase activity"/>
    <property type="evidence" value="ECO:0007669"/>
    <property type="project" value="TreeGrafter"/>
</dbReference>
<dbReference type="Proteomes" id="UP000660745">
    <property type="component" value="Unassembled WGS sequence"/>
</dbReference>
<dbReference type="Gene3D" id="3.40.50.300">
    <property type="entry name" value="P-loop containing nucleotide triphosphate hydrolases"/>
    <property type="match status" value="1"/>
</dbReference>
<dbReference type="RefSeq" id="WP_189144890.1">
    <property type="nucleotide sequence ID" value="NZ_BMNK01000028.1"/>
</dbReference>
<protein>
    <submittedName>
        <fullName evidence="5">LuxR family transcriptional regulator</fullName>
    </submittedName>
</protein>
<dbReference type="Pfam" id="PF13191">
    <property type="entry name" value="AAA_16"/>
    <property type="match status" value="1"/>
</dbReference>
<evidence type="ECO:0000256" key="3">
    <source>
        <dbReference type="SAM" id="Coils"/>
    </source>
</evidence>
<dbReference type="InterPro" id="IPR011990">
    <property type="entry name" value="TPR-like_helical_dom_sf"/>
</dbReference>
<dbReference type="InterPro" id="IPR000792">
    <property type="entry name" value="Tscrpt_reg_LuxR_C"/>
</dbReference>
<proteinExistence type="predicted"/>
<evidence type="ECO:0000259" key="4">
    <source>
        <dbReference type="PROSITE" id="PS50043"/>
    </source>
</evidence>
<dbReference type="GO" id="GO:0005737">
    <property type="term" value="C:cytoplasm"/>
    <property type="evidence" value="ECO:0007669"/>
    <property type="project" value="TreeGrafter"/>
</dbReference>
<dbReference type="GO" id="GO:0005524">
    <property type="term" value="F:ATP binding"/>
    <property type="evidence" value="ECO:0007669"/>
    <property type="project" value="UniProtKB-KW"/>
</dbReference>
<dbReference type="Pfam" id="PF00196">
    <property type="entry name" value="GerE"/>
    <property type="match status" value="1"/>
</dbReference>
<evidence type="ECO:0000256" key="1">
    <source>
        <dbReference type="ARBA" id="ARBA00022741"/>
    </source>
</evidence>
<dbReference type="AlphaFoldDB" id="A0A918AEJ5"/>
<reference evidence="5" key="2">
    <citation type="submission" date="2020-09" db="EMBL/GenBank/DDBJ databases">
        <authorList>
            <person name="Sun Q."/>
            <person name="Zhou Y."/>
        </authorList>
    </citation>
    <scope>NUCLEOTIDE SEQUENCE</scope>
    <source>
        <strain evidence="5">CGMCC 4.7430</strain>
    </source>
</reference>
<dbReference type="SUPFAM" id="SSF48452">
    <property type="entry name" value="TPR-like"/>
    <property type="match status" value="1"/>
</dbReference>
<dbReference type="PROSITE" id="PS00622">
    <property type="entry name" value="HTH_LUXR_1"/>
    <property type="match status" value="1"/>
</dbReference>
<gene>
    <name evidence="5" type="ORF">GCM10012278_89630</name>
</gene>
<keyword evidence="6" id="KW-1185">Reference proteome</keyword>
<name>A0A918AEJ5_9ACTN</name>
<reference evidence="5" key="1">
    <citation type="journal article" date="2014" name="Int. J. Syst. Evol. Microbiol.">
        <title>Complete genome sequence of Corynebacterium casei LMG S-19264T (=DSM 44701T), isolated from a smear-ripened cheese.</title>
        <authorList>
            <consortium name="US DOE Joint Genome Institute (JGI-PGF)"/>
            <person name="Walter F."/>
            <person name="Albersmeier A."/>
            <person name="Kalinowski J."/>
            <person name="Ruckert C."/>
        </authorList>
    </citation>
    <scope>NUCLEOTIDE SEQUENCE</scope>
    <source>
        <strain evidence="5">CGMCC 4.7430</strain>
    </source>
</reference>
<organism evidence="5 6">
    <name type="scientific">Nonomuraea glycinis</name>
    <dbReference type="NCBI Taxonomy" id="2047744"/>
    <lineage>
        <taxon>Bacteria</taxon>
        <taxon>Bacillati</taxon>
        <taxon>Actinomycetota</taxon>
        <taxon>Actinomycetes</taxon>
        <taxon>Streptosporangiales</taxon>
        <taxon>Streptosporangiaceae</taxon>
        <taxon>Nonomuraea</taxon>
    </lineage>
</organism>
<comment type="caution">
    <text evidence="5">The sequence shown here is derived from an EMBL/GenBank/DDBJ whole genome shotgun (WGS) entry which is preliminary data.</text>
</comment>
<dbReference type="PANTHER" id="PTHR16305">
    <property type="entry name" value="TESTICULAR SOLUBLE ADENYLYL CYCLASE"/>
    <property type="match status" value="1"/>
</dbReference>
<dbReference type="GO" id="GO:0006355">
    <property type="term" value="P:regulation of DNA-templated transcription"/>
    <property type="evidence" value="ECO:0007669"/>
    <property type="project" value="InterPro"/>
</dbReference>
<dbReference type="InterPro" id="IPR036388">
    <property type="entry name" value="WH-like_DNA-bd_sf"/>
</dbReference>
<keyword evidence="2" id="KW-0067">ATP-binding</keyword>
<dbReference type="CDD" id="cd06170">
    <property type="entry name" value="LuxR_C_like"/>
    <property type="match status" value="1"/>
</dbReference>
<evidence type="ECO:0000256" key="2">
    <source>
        <dbReference type="ARBA" id="ARBA00022840"/>
    </source>
</evidence>